<dbReference type="EMBL" id="JANBUH010000275">
    <property type="protein sequence ID" value="KAJ2752507.1"/>
    <property type="molecule type" value="Genomic_DNA"/>
</dbReference>
<accession>A0A9W8GZN0</accession>
<dbReference type="PROSITE" id="PS51746">
    <property type="entry name" value="PPM_2"/>
    <property type="match status" value="1"/>
</dbReference>
<dbReference type="InterPro" id="IPR015655">
    <property type="entry name" value="PP2C"/>
</dbReference>
<dbReference type="SUPFAM" id="SSF81606">
    <property type="entry name" value="PP2C-like"/>
    <property type="match status" value="1"/>
</dbReference>
<evidence type="ECO:0000259" key="5">
    <source>
        <dbReference type="PROSITE" id="PS51746"/>
    </source>
</evidence>
<name>A0A9W8GZN0_9FUNG</name>
<protein>
    <submittedName>
        <fullName evidence="6">Protein phosphatase 2C 6</fullName>
    </submittedName>
</protein>
<keyword evidence="3 4" id="KW-0904">Protein phosphatase</keyword>
<gene>
    <name evidence="6" type="primary">PTC6</name>
    <name evidence="6" type="ORF">GGI19_003780</name>
</gene>
<dbReference type="GO" id="GO:0046872">
    <property type="term" value="F:metal ion binding"/>
    <property type="evidence" value="ECO:0007669"/>
    <property type="project" value="UniProtKB-KW"/>
</dbReference>
<dbReference type="PROSITE" id="PS01032">
    <property type="entry name" value="PPM_1"/>
    <property type="match status" value="1"/>
</dbReference>
<keyword evidence="7" id="KW-1185">Reference proteome</keyword>
<keyword evidence="2 4" id="KW-0378">Hydrolase</keyword>
<comment type="caution">
    <text evidence="6">The sequence shown here is derived from an EMBL/GenBank/DDBJ whole genome shotgun (WGS) entry which is preliminary data.</text>
</comment>
<evidence type="ECO:0000256" key="1">
    <source>
        <dbReference type="ARBA" id="ARBA00022723"/>
    </source>
</evidence>
<dbReference type="CDD" id="cd00143">
    <property type="entry name" value="PP2Cc"/>
    <property type="match status" value="1"/>
</dbReference>
<comment type="similarity">
    <text evidence="4">Belongs to the PP2C family.</text>
</comment>
<dbReference type="Gene3D" id="3.60.40.10">
    <property type="entry name" value="PPM-type phosphatase domain"/>
    <property type="match status" value="1"/>
</dbReference>
<dbReference type="Pfam" id="PF00481">
    <property type="entry name" value="PP2C"/>
    <property type="match status" value="1"/>
</dbReference>
<dbReference type="AlphaFoldDB" id="A0A9W8GZN0"/>
<dbReference type="InterPro" id="IPR001932">
    <property type="entry name" value="PPM-type_phosphatase-like_dom"/>
</dbReference>
<evidence type="ECO:0000256" key="2">
    <source>
        <dbReference type="ARBA" id="ARBA00022801"/>
    </source>
</evidence>
<dbReference type="OrthoDB" id="416093at2759"/>
<reference evidence="6" key="1">
    <citation type="submission" date="2022-07" db="EMBL/GenBank/DDBJ databases">
        <title>Phylogenomic reconstructions and comparative analyses of Kickxellomycotina fungi.</title>
        <authorList>
            <person name="Reynolds N.K."/>
            <person name="Stajich J.E."/>
            <person name="Barry K."/>
            <person name="Grigoriev I.V."/>
            <person name="Crous P."/>
            <person name="Smith M.E."/>
        </authorList>
    </citation>
    <scope>NUCLEOTIDE SEQUENCE</scope>
    <source>
        <strain evidence="6">BCRC 34297</strain>
    </source>
</reference>
<dbReference type="PANTHER" id="PTHR13832">
    <property type="entry name" value="PROTEIN PHOSPHATASE 2C"/>
    <property type="match status" value="1"/>
</dbReference>
<evidence type="ECO:0000313" key="6">
    <source>
        <dbReference type="EMBL" id="KAJ2752507.1"/>
    </source>
</evidence>
<dbReference type="GO" id="GO:0004722">
    <property type="term" value="F:protein serine/threonine phosphatase activity"/>
    <property type="evidence" value="ECO:0007669"/>
    <property type="project" value="InterPro"/>
</dbReference>
<dbReference type="InterPro" id="IPR036457">
    <property type="entry name" value="PPM-type-like_dom_sf"/>
</dbReference>
<sequence length="597" mass="65894">MRTLTPVFSQLCRQRAHLPLLFHTSAYARIWPAAIQRSAPAAEPVIAQQRDVLLRTATPGMGGSSSSVQPMVEIKPCPYYVAYTEEGTVRVDVRKSPQLVGHTSLRGTRAYNQDRAEFRPLRIPGMVADRKDKSSAQLMYLGVYDGHGGDSCSEYLKQVLHSNIEGVAVSDLPPVLETMRQYGKDWSDYTPPALRALEDAILRCEIPSFLTIDERITLAFLKADSSIRNMRWSDGQGSTACTVLLWDSEGLPFWSHDSQLNVVVSNVGDSKAILCNVDSHGGLAMPLNDLHHPGVRTERDRLQHHGAFFSRDSFGEERAMARVANTRAFGDWQVKRFGVIAEPQISHFTIQGDEAAFIVIVSDGLTSVLTDQEIVDIVKGCANPESAARKLVDTAERLGSDDNMTAQVVRLPGWDCPMLDITADHRNKRLDSVDQVKRLRGSMLAGPHGCSSSHQEPRSTVLSSIKLASPERLLKRIFATHQRPKHDDDSPHLHAQAQGLRLTVAQIQQRVRASGYRLTLVAEPEDLELDTDENSGSVIAVPEVMRMTLSVLGKTGASMSSPPVKDCLLTPEQESTQLSLHDADKAWRLIGLHVIEA</sequence>
<dbReference type="Proteomes" id="UP001140011">
    <property type="component" value="Unassembled WGS sequence"/>
</dbReference>
<evidence type="ECO:0000256" key="3">
    <source>
        <dbReference type="ARBA" id="ARBA00022912"/>
    </source>
</evidence>
<dbReference type="SMART" id="SM00332">
    <property type="entry name" value="PP2Cc"/>
    <property type="match status" value="1"/>
</dbReference>
<dbReference type="PANTHER" id="PTHR13832:SF589">
    <property type="entry name" value="[PYRUVATE DEHYDROGENASE [ACETYL-TRANSFERRING]]-PHOSPHATASE 2, MITOCHONDRIAL"/>
    <property type="match status" value="1"/>
</dbReference>
<dbReference type="InterPro" id="IPR000222">
    <property type="entry name" value="PP2C_BS"/>
</dbReference>
<keyword evidence="1" id="KW-0479">Metal-binding</keyword>
<organism evidence="6 7">
    <name type="scientific">Coemansia pectinata</name>
    <dbReference type="NCBI Taxonomy" id="1052879"/>
    <lineage>
        <taxon>Eukaryota</taxon>
        <taxon>Fungi</taxon>
        <taxon>Fungi incertae sedis</taxon>
        <taxon>Zoopagomycota</taxon>
        <taxon>Kickxellomycotina</taxon>
        <taxon>Kickxellomycetes</taxon>
        <taxon>Kickxellales</taxon>
        <taxon>Kickxellaceae</taxon>
        <taxon>Coemansia</taxon>
    </lineage>
</organism>
<proteinExistence type="inferred from homology"/>
<evidence type="ECO:0000313" key="7">
    <source>
        <dbReference type="Proteomes" id="UP001140011"/>
    </source>
</evidence>
<feature type="domain" description="PPM-type phosphatase" evidence="5">
    <location>
        <begin position="99"/>
        <end position="411"/>
    </location>
</feature>
<evidence type="ECO:0000256" key="4">
    <source>
        <dbReference type="RuleBase" id="RU003465"/>
    </source>
</evidence>